<organism evidence="7 8">
    <name type="scientific">Paludisphaera borealis</name>
    <dbReference type="NCBI Taxonomy" id="1387353"/>
    <lineage>
        <taxon>Bacteria</taxon>
        <taxon>Pseudomonadati</taxon>
        <taxon>Planctomycetota</taxon>
        <taxon>Planctomycetia</taxon>
        <taxon>Isosphaerales</taxon>
        <taxon>Isosphaeraceae</taxon>
        <taxon>Paludisphaera</taxon>
    </lineage>
</organism>
<dbReference type="PANTHER" id="PTHR41286:SF1">
    <property type="entry name" value="HNH NUCLEASE YAJD-RELATED"/>
    <property type="match status" value="1"/>
</dbReference>
<dbReference type="GO" id="GO:0016787">
    <property type="term" value="F:hydrolase activity"/>
    <property type="evidence" value="ECO:0007669"/>
    <property type="project" value="UniProtKB-KW"/>
</dbReference>
<feature type="compositionally biased region" description="Polar residues" evidence="5">
    <location>
        <begin position="11"/>
        <end position="23"/>
    </location>
</feature>
<sequence length="102" mass="11824">MADRLRFAPDLTTQLEGPNPVQVSQKEAHDWYNSADWKRVRARVLARDKKLCQVCLTRGRTTLANMVHHKLKRIEYPHLAYTESNLVSLCWGCHAKLDHASR</sequence>
<evidence type="ECO:0000313" key="8">
    <source>
        <dbReference type="Proteomes" id="UP000186309"/>
    </source>
</evidence>
<feature type="region of interest" description="Disordered" evidence="5">
    <location>
        <begin position="1"/>
        <end position="23"/>
    </location>
</feature>
<dbReference type="InterPro" id="IPR003615">
    <property type="entry name" value="HNH_nuc"/>
</dbReference>
<dbReference type="CDD" id="cd00085">
    <property type="entry name" value="HNHc"/>
    <property type="match status" value="1"/>
</dbReference>
<evidence type="ECO:0000256" key="2">
    <source>
        <dbReference type="ARBA" id="ARBA00022801"/>
    </source>
</evidence>
<dbReference type="GO" id="GO:0004519">
    <property type="term" value="F:endonuclease activity"/>
    <property type="evidence" value="ECO:0007669"/>
    <property type="project" value="InterPro"/>
</dbReference>
<dbReference type="Pfam" id="PF01844">
    <property type="entry name" value="HNH"/>
    <property type="match status" value="1"/>
</dbReference>
<dbReference type="PANTHER" id="PTHR41286">
    <property type="entry name" value="HNH NUCLEASE YAJD-RELATED"/>
    <property type="match status" value="1"/>
</dbReference>
<keyword evidence="8" id="KW-1185">Reference proteome</keyword>
<protein>
    <recommendedName>
        <fullName evidence="4">Putative HNH nuclease YajD</fullName>
    </recommendedName>
</protein>
<dbReference type="RefSeq" id="WP_076349861.1">
    <property type="nucleotide sequence ID" value="NZ_CP019082.1"/>
</dbReference>
<evidence type="ECO:0000259" key="6">
    <source>
        <dbReference type="SMART" id="SM00507"/>
    </source>
</evidence>
<dbReference type="Proteomes" id="UP000186309">
    <property type="component" value="Chromosome"/>
</dbReference>
<evidence type="ECO:0000256" key="4">
    <source>
        <dbReference type="ARBA" id="ARBA00040194"/>
    </source>
</evidence>
<comment type="similarity">
    <text evidence="3">Belongs to the HNH nuclease family.</text>
</comment>
<keyword evidence="1" id="KW-0540">Nuclease</keyword>
<dbReference type="GO" id="GO:0005829">
    <property type="term" value="C:cytosol"/>
    <property type="evidence" value="ECO:0007669"/>
    <property type="project" value="TreeGrafter"/>
</dbReference>
<keyword evidence="2" id="KW-0378">Hydrolase</keyword>
<dbReference type="OrthoDB" id="292052at2"/>
<dbReference type="SMART" id="SM00507">
    <property type="entry name" value="HNHc"/>
    <property type="match status" value="1"/>
</dbReference>
<evidence type="ECO:0000256" key="5">
    <source>
        <dbReference type="SAM" id="MobiDB-lite"/>
    </source>
</evidence>
<proteinExistence type="inferred from homology"/>
<evidence type="ECO:0000256" key="1">
    <source>
        <dbReference type="ARBA" id="ARBA00022722"/>
    </source>
</evidence>
<dbReference type="KEGG" id="pbor:BSF38_05099"/>
<evidence type="ECO:0000313" key="7">
    <source>
        <dbReference type="EMBL" id="APW63527.1"/>
    </source>
</evidence>
<reference evidence="8" key="1">
    <citation type="submission" date="2016-12" db="EMBL/GenBank/DDBJ databases">
        <title>Comparative genomics of four Isosphaeraceae planctomycetes: a common pool of plasmids and glycoside hydrolase genes.</title>
        <authorList>
            <person name="Ivanova A."/>
        </authorList>
    </citation>
    <scope>NUCLEOTIDE SEQUENCE [LARGE SCALE GENOMIC DNA]</scope>
    <source>
        <strain evidence="8">PX4</strain>
    </source>
</reference>
<dbReference type="GO" id="GO:0003676">
    <property type="term" value="F:nucleic acid binding"/>
    <property type="evidence" value="ECO:0007669"/>
    <property type="project" value="InterPro"/>
</dbReference>
<feature type="domain" description="HNH nuclease" evidence="6">
    <location>
        <begin position="39"/>
        <end position="95"/>
    </location>
</feature>
<dbReference type="InterPro" id="IPR002711">
    <property type="entry name" value="HNH"/>
</dbReference>
<evidence type="ECO:0000256" key="3">
    <source>
        <dbReference type="ARBA" id="ARBA00038412"/>
    </source>
</evidence>
<name>A0A1U7CX55_9BACT</name>
<accession>A0A1U7CX55</accession>
<dbReference type="AlphaFoldDB" id="A0A1U7CX55"/>
<dbReference type="GO" id="GO:0008270">
    <property type="term" value="F:zinc ion binding"/>
    <property type="evidence" value="ECO:0007669"/>
    <property type="project" value="InterPro"/>
</dbReference>
<dbReference type="EMBL" id="CP019082">
    <property type="protein sequence ID" value="APW63527.1"/>
    <property type="molecule type" value="Genomic_DNA"/>
</dbReference>
<gene>
    <name evidence="7" type="ORF">BSF38_05099</name>
</gene>